<evidence type="ECO:0000313" key="2">
    <source>
        <dbReference type="EMBL" id="CAE0666402.1"/>
    </source>
</evidence>
<feature type="region of interest" description="Disordered" evidence="1">
    <location>
        <begin position="1"/>
        <end position="26"/>
    </location>
</feature>
<reference evidence="2" key="1">
    <citation type="submission" date="2021-01" db="EMBL/GenBank/DDBJ databases">
        <authorList>
            <person name="Corre E."/>
            <person name="Pelletier E."/>
            <person name="Niang G."/>
            <person name="Scheremetjew M."/>
            <person name="Finn R."/>
            <person name="Kale V."/>
            <person name="Holt S."/>
            <person name="Cochrane G."/>
            <person name="Meng A."/>
            <person name="Brown T."/>
            <person name="Cohen L."/>
        </authorList>
    </citation>
    <scope>NUCLEOTIDE SEQUENCE</scope>
    <source>
        <strain evidence="2">CCCM811</strain>
    </source>
</reference>
<sequence length="107" mass="12348">MAYLQGNSKHYPSQLDKNETILKDRPMKKSFAKTTVPHLPYNMFQSEPAFPTQPHRGFAKVKADPKHEVIDRFDRGLRRSQMNPSNVHKRLAKPMTNSEKTGAKWGK</sequence>
<organism evidence="2">
    <name type="scientific">Lotharella globosa</name>
    <dbReference type="NCBI Taxonomy" id="91324"/>
    <lineage>
        <taxon>Eukaryota</taxon>
        <taxon>Sar</taxon>
        <taxon>Rhizaria</taxon>
        <taxon>Cercozoa</taxon>
        <taxon>Chlorarachniophyceae</taxon>
        <taxon>Lotharella</taxon>
    </lineage>
</organism>
<evidence type="ECO:0000256" key="1">
    <source>
        <dbReference type="SAM" id="MobiDB-lite"/>
    </source>
</evidence>
<dbReference type="AlphaFoldDB" id="A0A7S3YZ00"/>
<gene>
    <name evidence="2" type="ORF">LGLO00237_LOCUS18013</name>
</gene>
<name>A0A7S3YZ00_9EUKA</name>
<dbReference type="EMBL" id="HBIV01025099">
    <property type="protein sequence ID" value="CAE0666402.1"/>
    <property type="molecule type" value="Transcribed_RNA"/>
</dbReference>
<feature type="region of interest" description="Disordered" evidence="1">
    <location>
        <begin position="74"/>
        <end position="107"/>
    </location>
</feature>
<feature type="compositionally biased region" description="Polar residues" evidence="1">
    <location>
        <begin position="1"/>
        <end position="11"/>
    </location>
</feature>
<feature type="compositionally biased region" description="Basic and acidic residues" evidence="1">
    <location>
        <begin position="16"/>
        <end position="26"/>
    </location>
</feature>
<protein>
    <submittedName>
        <fullName evidence="2">Uncharacterized protein</fullName>
    </submittedName>
</protein>
<feature type="region of interest" description="Disordered" evidence="1">
    <location>
        <begin position="44"/>
        <end position="63"/>
    </location>
</feature>
<proteinExistence type="predicted"/>
<accession>A0A7S3YZ00</accession>